<comment type="caution">
    <text evidence="2">The sequence shown here is derived from an EMBL/GenBank/DDBJ whole genome shotgun (WGS) entry which is preliminary data.</text>
</comment>
<evidence type="ECO:0000313" key="3">
    <source>
        <dbReference type="Proteomes" id="UP000821853"/>
    </source>
</evidence>
<proteinExistence type="predicted"/>
<keyword evidence="3" id="KW-1185">Reference proteome</keyword>
<organism evidence="2 3">
    <name type="scientific">Haemaphysalis longicornis</name>
    <name type="common">Bush tick</name>
    <dbReference type="NCBI Taxonomy" id="44386"/>
    <lineage>
        <taxon>Eukaryota</taxon>
        <taxon>Metazoa</taxon>
        <taxon>Ecdysozoa</taxon>
        <taxon>Arthropoda</taxon>
        <taxon>Chelicerata</taxon>
        <taxon>Arachnida</taxon>
        <taxon>Acari</taxon>
        <taxon>Parasitiformes</taxon>
        <taxon>Ixodida</taxon>
        <taxon>Ixodoidea</taxon>
        <taxon>Ixodidae</taxon>
        <taxon>Haemaphysalinae</taxon>
        <taxon>Haemaphysalis</taxon>
    </lineage>
</organism>
<evidence type="ECO:0000256" key="1">
    <source>
        <dbReference type="SAM" id="MobiDB-lite"/>
    </source>
</evidence>
<feature type="compositionally biased region" description="Basic residues" evidence="1">
    <location>
        <begin position="209"/>
        <end position="218"/>
    </location>
</feature>
<reference evidence="2 3" key="1">
    <citation type="journal article" date="2020" name="Cell">
        <title>Large-Scale Comparative Analyses of Tick Genomes Elucidate Their Genetic Diversity and Vector Capacities.</title>
        <authorList>
            <consortium name="Tick Genome and Microbiome Consortium (TIGMIC)"/>
            <person name="Jia N."/>
            <person name="Wang J."/>
            <person name="Shi W."/>
            <person name="Du L."/>
            <person name="Sun Y."/>
            <person name="Zhan W."/>
            <person name="Jiang J.F."/>
            <person name="Wang Q."/>
            <person name="Zhang B."/>
            <person name="Ji P."/>
            <person name="Bell-Sakyi L."/>
            <person name="Cui X.M."/>
            <person name="Yuan T.T."/>
            <person name="Jiang B.G."/>
            <person name="Yang W.F."/>
            <person name="Lam T.T."/>
            <person name="Chang Q.C."/>
            <person name="Ding S.J."/>
            <person name="Wang X.J."/>
            <person name="Zhu J.G."/>
            <person name="Ruan X.D."/>
            <person name="Zhao L."/>
            <person name="Wei J.T."/>
            <person name="Ye R.Z."/>
            <person name="Que T.C."/>
            <person name="Du C.H."/>
            <person name="Zhou Y.H."/>
            <person name="Cheng J.X."/>
            <person name="Dai P.F."/>
            <person name="Guo W.B."/>
            <person name="Han X.H."/>
            <person name="Huang E.J."/>
            <person name="Li L.F."/>
            <person name="Wei W."/>
            <person name="Gao Y.C."/>
            <person name="Liu J.Z."/>
            <person name="Shao H.Z."/>
            <person name="Wang X."/>
            <person name="Wang C.C."/>
            <person name="Yang T.C."/>
            <person name="Huo Q.B."/>
            <person name="Li W."/>
            <person name="Chen H.Y."/>
            <person name="Chen S.E."/>
            <person name="Zhou L.G."/>
            <person name="Ni X.B."/>
            <person name="Tian J.H."/>
            <person name="Sheng Y."/>
            <person name="Liu T."/>
            <person name="Pan Y.S."/>
            <person name="Xia L.Y."/>
            <person name="Li J."/>
            <person name="Zhao F."/>
            <person name="Cao W.C."/>
        </authorList>
    </citation>
    <scope>NUCLEOTIDE SEQUENCE [LARGE SCALE GENOMIC DNA]</scope>
    <source>
        <strain evidence="2">HaeL-2018</strain>
    </source>
</reference>
<accession>A0A9J6FFA0</accession>
<feature type="region of interest" description="Disordered" evidence="1">
    <location>
        <begin position="110"/>
        <end position="218"/>
    </location>
</feature>
<evidence type="ECO:0000313" key="2">
    <source>
        <dbReference type="EMBL" id="KAH9361754.1"/>
    </source>
</evidence>
<dbReference type="Proteomes" id="UP000821853">
    <property type="component" value="Chromosome 1"/>
</dbReference>
<protein>
    <submittedName>
        <fullName evidence="2">Uncharacterized protein</fullName>
    </submittedName>
</protein>
<feature type="compositionally biased region" description="Basic and acidic residues" evidence="1">
    <location>
        <begin position="117"/>
        <end position="128"/>
    </location>
</feature>
<dbReference type="VEuPathDB" id="VectorBase:HLOH_054672"/>
<feature type="compositionally biased region" description="Low complexity" evidence="1">
    <location>
        <begin position="193"/>
        <end position="208"/>
    </location>
</feature>
<feature type="compositionally biased region" description="Basic and acidic residues" evidence="1">
    <location>
        <begin position="152"/>
        <end position="170"/>
    </location>
</feature>
<dbReference type="EMBL" id="JABSTR010000001">
    <property type="protein sequence ID" value="KAH9361754.1"/>
    <property type="molecule type" value="Genomic_DNA"/>
</dbReference>
<name>A0A9J6FFA0_HAELO</name>
<sequence>MEERIWNRNQEGARREQAHKIQNQLGVRRPRLPALPREDIKIVIRPRDGLNTLRVSYAQLRDGVLRAAAVLTERAIQNILVVSTPTMENAKKYCSIKEIQVESQTYATTAYVTPPDDTSKGQRSRQEDGGENQLRDSPAGENHLSRATSKQDPTKDKGYDRRERSKEAEKQTPSVIDLGRSQRPGGIQGGPNRGPALAPGPRPGGVARSPRKGTKKRMQIRRNHMRRFGRVWRPSAATRVQRAPPNTQQRARSAGVCASQIFGPFSASAPDVAVLNFRSPSARNMAALYLAAL</sequence>
<dbReference type="AlphaFoldDB" id="A0A9J6FFA0"/>
<gene>
    <name evidence="2" type="ORF">HPB48_005093</name>
</gene>